<dbReference type="InterPro" id="IPR027267">
    <property type="entry name" value="AH/BAR_dom_sf"/>
</dbReference>
<dbReference type="InterPro" id="IPR031160">
    <property type="entry name" value="F_BAR_dom"/>
</dbReference>
<dbReference type="GeneTree" id="ENSGT00950000182824"/>
<feature type="region of interest" description="Disordered" evidence="3">
    <location>
        <begin position="37"/>
        <end position="76"/>
    </location>
</feature>
<evidence type="ECO:0000256" key="2">
    <source>
        <dbReference type="PROSITE-ProRule" id="PRU01077"/>
    </source>
</evidence>
<reference evidence="5" key="1">
    <citation type="submission" date="2020-07" db="EMBL/GenBank/DDBJ databases">
        <title>A long reads based de novo assembly of the rainbow trout Arlee double haploid line genome.</title>
        <authorList>
            <person name="Gao G."/>
            <person name="Palti Y."/>
        </authorList>
    </citation>
    <scope>NUCLEOTIDE SEQUENCE [LARGE SCALE GENOMIC DNA]</scope>
</reference>
<feature type="domain" description="F-BAR" evidence="4">
    <location>
        <begin position="1"/>
        <end position="166"/>
    </location>
</feature>
<dbReference type="SUPFAM" id="SSF103657">
    <property type="entry name" value="BAR/IMD domain-like"/>
    <property type="match status" value="1"/>
</dbReference>
<accession>A0A8K9UCR6</accession>
<dbReference type="Ensembl" id="ENSOMYT00000137657.1">
    <property type="protein sequence ID" value="ENSOMYP00000107139.1"/>
    <property type="gene ID" value="ENSOMYG00000030878.2"/>
</dbReference>
<dbReference type="Gene3D" id="1.20.1270.60">
    <property type="entry name" value="Arfaptin homology (AH) domain/BAR domain"/>
    <property type="match status" value="1"/>
</dbReference>
<feature type="compositionally biased region" description="Basic and acidic residues" evidence="3">
    <location>
        <begin position="55"/>
        <end position="76"/>
    </location>
</feature>
<reference evidence="5" key="2">
    <citation type="submission" date="2025-08" db="UniProtKB">
        <authorList>
            <consortium name="Ensembl"/>
        </authorList>
    </citation>
    <scope>IDENTIFICATION</scope>
</reference>
<organism evidence="5 6">
    <name type="scientific">Oncorhynchus mykiss</name>
    <name type="common">Rainbow trout</name>
    <name type="synonym">Salmo gairdneri</name>
    <dbReference type="NCBI Taxonomy" id="8022"/>
    <lineage>
        <taxon>Eukaryota</taxon>
        <taxon>Metazoa</taxon>
        <taxon>Chordata</taxon>
        <taxon>Craniata</taxon>
        <taxon>Vertebrata</taxon>
        <taxon>Euteleostomi</taxon>
        <taxon>Actinopterygii</taxon>
        <taxon>Neopterygii</taxon>
        <taxon>Teleostei</taxon>
        <taxon>Protacanthopterygii</taxon>
        <taxon>Salmoniformes</taxon>
        <taxon>Salmonidae</taxon>
        <taxon>Salmoninae</taxon>
        <taxon>Oncorhynchus</taxon>
    </lineage>
</organism>
<protein>
    <submittedName>
        <fullName evidence="5">SLIT-ROBO Rho GTPase activating protein 3</fullName>
    </submittedName>
</protein>
<evidence type="ECO:0000313" key="5">
    <source>
        <dbReference type="Ensembl" id="ENSOMYP00000107139.1"/>
    </source>
</evidence>
<dbReference type="Proteomes" id="UP000694395">
    <property type="component" value="Chromosome 7"/>
</dbReference>
<evidence type="ECO:0000256" key="1">
    <source>
        <dbReference type="ARBA" id="ARBA00023054"/>
    </source>
</evidence>
<reference evidence="5" key="3">
    <citation type="submission" date="2025-09" db="UniProtKB">
        <authorList>
            <consortium name="Ensembl"/>
        </authorList>
    </citation>
    <scope>IDENTIFICATION</scope>
</reference>
<sequence>MHEELVKVTNELYTVMKTYHMYHTESISAESKLKEAEKQGEKQIGKANDVSTSLLRHDDRQQRRSSAKKIEKMKEKRQAKYSENKLKCTKARNDYLLNLVATNALVAKYYIYDVSDMIDCCDLGYHASLARTLRTYLSAEYSLETSRHEGLDQLEGAVDAMDVRGDKHRVMDMHSQIFCPPARFDYQPHMGDEVCQVSAQQPVQTELLMRHHQLQSRLATLKIENEEVSSKTLALTQNLSHYQSVNSPPRPCSIGKIVEHLRSACMPASLCCFTISLLRIWRCSVHSATSSVSLTWTEHNLYLYLSSHTQPDVPYQAY</sequence>
<keyword evidence="1 2" id="KW-0175">Coiled coil</keyword>
<dbReference type="PANTHER" id="PTHR14166">
    <property type="entry name" value="SLIT-ROBO RHO GTPASE ACTIVATING PROTEIN"/>
    <property type="match status" value="1"/>
</dbReference>
<keyword evidence="6" id="KW-1185">Reference proteome</keyword>
<dbReference type="PROSITE" id="PS51741">
    <property type="entry name" value="F_BAR"/>
    <property type="match status" value="1"/>
</dbReference>
<proteinExistence type="predicted"/>
<name>A0A8K9UCR6_ONCMY</name>
<evidence type="ECO:0000259" key="4">
    <source>
        <dbReference type="PROSITE" id="PS51741"/>
    </source>
</evidence>
<evidence type="ECO:0000256" key="3">
    <source>
        <dbReference type="SAM" id="MobiDB-lite"/>
    </source>
</evidence>
<evidence type="ECO:0000313" key="6">
    <source>
        <dbReference type="Proteomes" id="UP000694395"/>
    </source>
</evidence>
<dbReference type="InterPro" id="IPR051627">
    <property type="entry name" value="SLIT-ROBO_RhoGAP"/>
</dbReference>
<dbReference type="AlphaFoldDB" id="A0A8K9UCR6"/>